<dbReference type="SUPFAM" id="SSF103473">
    <property type="entry name" value="MFS general substrate transporter"/>
    <property type="match status" value="1"/>
</dbReference>
<feature type="transmembrane region" description="Helical" evidence="10">
    <location>
        <begin position="158"/>
        <end position="177"/>
    </location>
</feature>
<accession>A0A3N4L413</accession>
<dbReference type="AlphaFoldDB" id="A0A3N4L413"/>
<dbReference type="GO" id="GO:0005351">
    <property type="term" value="F:carbohydrate:proton symporter activity"/>
    <property type="evidence" value="ECO:0007669"/>
    <property type="project" value="TreeGrafter"/>
</dbReference>
<organism evidence="12 13">
    <name type="scientific">Morchella conica CCBAS932</name>
    <dbReference type="NCBI Taxonomy" id="1392247"/>
    <lineage>
        <taxon>Eukaryota</taxon>
        <taxon>Fungi</taxon>
        <taxon>Dikarya</taxon>
        <taxon>Ascomycota</taxon>
        <taxon>Pezizomycotina</taxon>
        <taxon>Pezizomycetes</taxon>
        <taxon>Pezizales</taxon>
        <taxon>Morchellaceae</taxon>
        <taxon>Morchella</taxon>
    </lineage>
</organism>
<dbReference type="PROSITE" id="PS00217">
    <property type="entry name" value="SUGAR_TRANSPORT_2"/>
    <property type="match status" value="1"/>
</dbReference>
<feature type="domain" description="Major facilitator superfamily (MFS) profile" evidence="11">
    <location>
        <begin position="24"/>
        <end position="478"/>
    </location>
</feature>
<evidence type="ECO:0000256" key="10">
    <source>
        <dbReference type="SAM" id="Phobius"/>
    </source>
</evidence>
<dbReference type="STRING" id="1392247.A0A3N4L413"/>
<evidence type="ECO:0000256" key="4">
    <source>
        <dbReference type="ARBA" id="ARBA00022692"/>
    </source>
</evidence>
<feature type="transmembrane region" description="Helical" evidence="10">
    <location>
        <begin position="129"/>
        <end position="146"/>
    </location>
</feature>
<dbReference type="PROSITE" id="PS50850">
    <property type="entry name" value="MFS"/>
    <property type="match status" value="1"/>
</dbReference>
<dbReference type="InterPro" id="IPR003663">
    <property type="entry name" value="Sugar/inositol_transpt"/>
</dbReference>
<evidence type="ECO:0000313" key="13">
    <source>
        <dbReference type="Proteomes" id="UP000277580"/>
    </source>
</evidence>
<dbReference type="InParanoid" id="A0A3N4L413"/>
<dbReference type="Pfam" id="PF00083">
    <property type="entry name" value="Sugar_tr"/>
    <property type="match status" value="1"/>
</dbReference>
<evidence type="ECO:0000256" key="9">
    <source>
        <dbReference type="RuleBase" id="RU003346"/>
    </source>
</evidence>
<feature type="transmembrane region" description="Helical" evidence="10">
    <location>
        <begin position="68"/>
        <end position="88"/>
    </location>
</feature>
<dbReference type="OrthoDB" id="508119at2759"/>
<feature type="transmembrane region" description="Helical" evidence="10">
    <location>
        <begin position="21"/>
        <end position="48"/>
    </location>
</feature>
<evidence type="ECO:0000256" key="7">
    <source>
        <dbReference type="ARBA" id="ARBA00023136"/>
    </source>
</evidence>
<keyword evidence="3 9" id="KW-0813">Transport</keyword>
<gene>
    <name evidence="12" type="ORF">P167DRAFT_532059</name>
</gene>
<dbReference type="NCBIfam" id="TIGR00879">
    <property type="entry name" value="SP"/>
    <property type="match status" value="1"/>
</dbReference>
<proteinExistence type="inferred from homology"/>
<dbReference type="EMBL" id="ML119108">
    <property type="protein sequence ID" value="RPB16508.1"/>
    <property type="molecule type" value="Genomic_DNA"/>
</dbReference>
<sequence length="524" mass="57880">MVPREILEDIPTPPQVKGWRIFTIAFLACMGACMFGYNLGVIGGCITLPNFHEEFHLPPNGTEEYNFIVANIVSCFQGGTFFGALMGYPLTERFGRIPTLRVASLIFIVGSAMQAWANGSLELMYSGRFIAGLGIGGTSLLIPLYLSEISPPSIRGFLVGMHEILNQISSCGGFWVNYGTLPLSGSNQWRIPLAIQVVPGGLLFIACFIIPESPRFLIRKERFEEAGRVLCRIRNLPLEHEYLRKEFLTIKNQAAMEKIEGTEANSNGKGLSKIFGPGDLKRLGVGVLMMVAQQCTGVNAMNYYSPSIFKSIGFGGTNVTLFATGIYAIVKSIATLLSLMFFIDRTGRRKLLFIGAGGASLSMWYIGAYIIAAKVDPDHPQNRNAAAWVGIVMVYIYAMFFSIAWNAIPWIYCSEIFPGRIRALCVSITTATQWLGQFVIARATPYMISNIGGGTYMFFAACMVVIIGWVYFFVPETKGRTLESMDELFGVDRTAAAMRAQAKVDEMNEKKEAEVEKKMEMEVV</sequence>
<feature type="transmembrane region" description="Helical" evidence="10">
    <location>
        <begin position="456"/>
        <end position="474"/>
    </location>
</feature>
<evidence type="ECO:0000259" key="11">
    <source>
        <dbReference type="PROSITE" id="PS50850"/>
    </source>
</evidence>
<keyword evidence="13" id="KW-1185">Reference proteome</keyword>
<feature type="transmembrane region" description="Helical" evidence="10">
    <location>
        <begin position="189"/>
        <end position="210"/>
    </location>
</feature>
<feature type="transmembrane region" description="Helical" evidence="10">
    <location>
        <begin position="424"/>
        <end position="444"/>
    </location>
</feature>
<dbReference type="Proteomes" id="UP000277580">
    <property type="component" value="Unassembled WGS sequence"/>
</dbReference>
<dbReference type="Gene3D" id="1.20.1250.20">
    <property type="entry name" value="MFS general substrate transporter like domains"/>
    <property type="match status" value="2"/>
</dbReference>
<keyword evidence="4 10" id="KW-0812">Transmembrane</keyword>
<feature type="transmembrane region" description="Helical" evidence="10">
    <location>
        <begin position="321"/>
        <end position="342"/>
    </location>
</feature>
<comment type="subcellular location">
    <subcellularLocation>
        <location evidence="1">Membrane</location>
        <topology evidence="1">Multi-pass membrane protein</topology>
    </subcellularLocation>
</comment>
<evidence type="ECO:0000256" key="1">
    <source>
        <dbReference type="ARBA" id="ARBA00004141"/>
    </source>
</evidence>
<name>A0A3N4L413_9PEZI</name>
<feature type="transmembrane region" description="Helical" evidence="10">
    <location>
        <begin position="100"/>
        <end position="117"/>
    </location>
</feature>
<evidence type="ECO:0000256" key="6">
    <source>
        <dbReference type="ARBA" id="ARBA00022989"/>
    </source>
</evidence>
<feature type="transmembrane region" description="Helical" evidence="10">
    <location>
        <begin position="283"/>
        <end position="301"/>
    </location>
</feature>
<dbReference type="PANTHER" id="PTHR48022">
    <property type="entry name" value="PLASTIDIC GLUCOSE TRANSPORTER 4"/>
    <property type="match status" value="1"/>
</dbReference>
<keyword evidence="5" id="KW-0672">Quinate metabolism</keyword>
<dbReference type="InterPro" id="IPR050360">
    <property type="entry name" value="MFS_Sugar_Transporters"/>
</dbReference>
<keyword evidence="7 10" id="KW-0472">Membrane</keyword>
<evidence type="ECO:0000256" key="2">
    <source>
        <dbReference type="ARBA" id="ARBA00010992"/>
    </source>
</evidence>
<dbReference type="InterPro" id="IPR036259">
    <property type="entry name" value="MFS_trans_sf"/>
</dbReference>
<evidence type="ECO:0000313" key="12">
    <source>
        <dbReference type="EMBL" id="RPB16508.1"/>
    </source>
</evidence>
<reference evidence="12 13" key="1">
    <citation type="journal article" date="2018" name="Nat. Ecol. Evol.">
        <title>Pezizomycetes genomes reveal the molecular basis of ectomycorrhizal truffle lifestyle.</title>
        <authorList>
            <person name="Murat C."/>
            <person name="Payen T."/>
            <person name="Noel B."/>
            <person name="Kuo A."/>
            <person name="Morin E."/>
            <person name="Chen J."/>
            <person name="Kohler A."/>
            <person name="Krizsan K."/>
            <person name="Balestrini R."/>
            <person name="Da Silva C."/>
            <person name="Montanini B."/>
            <person name="Hainaut M."/>
            <person name="Levati E."/>
            <person name="Barry K.W."/>
            <person name="Belfiori B."/>
            <person name="Cichocki N."/>
            <person name="Clum A."/>
            <person name="Dockter R.B."/>
            <person name="Fauchery L."/>
            <person name="Guy J."/>
            <person name="Iotti M."/>
            <person name="Le Tacon F."/>
            <person name="Lindquist E.A."/>
            <person name="Lipzen A."/>
            <person name="Malagnac F."/>
            <person name="Mello A."/>
            <person name="Molinier V."/>
            <person name="Miyauchi S."/>
            <person name="Poulain J."/>
            <person name="Riccioni C."/>
            <person name="Rubini A."/>
            <person name="Sitrit Y."/>
            <person name="Splivallo R."/>
            <person name="Traeger S."/>
            <person name="Wang M."/>
            <person name="Zifcakova L."/>
            <person name="Wipf D."/>
            <person name="Zambonelli A."/>
            <person name="Paolocci F."/>
            <person name="Nowrousian M."/>
            <person name="Ottonello S."/>
            <person name="Baldrian P."/>
            <person name="Spatafora J.W."/>
            <person name="Henrissat B."/>
            <person name="Nagy L.G."/>
            <person name="Aury J.M."/>
            <person name="Wincker P."/>
            <person name="Grigoriev I.V."/>
            <person name="Bonfante P."/>
            <person name="Martin F.M."/>
        </authorList>
    </citation>
    <scope>NUCLEOTIDE SEQUENCE [LARGE SCALE GENOMIC DNA]</scope>
    <source>
        <strain evidence="12 13">CCBAS932</strain>
    </source>
</reference>
<dbReference type="InterPro" id="IPR005829">
    <property type="entry name" value="Sugar_transporter_CS"/>
</dbReference>
<evidence type="ECO:0000256" key="8">
    <source>
        <dbReference type="ARBA" id="ARBA00043213"/>
    </source>
</evidence>
<dbReference type="PRINTS" id="PR00171">
    <property type="entry name" value="SUGRTRNSPORT"/>
</dbReference>
<feature type="transmembrane region" description="Helical" evidence="10">
    <location>
        <begin position="385"/>
        <end position="412"/>
    </location>
</feature>
<feature type="transmembrane region" description="Helical" evidence="10">
    <location>
        <begin position="351"/>
        <end position="373"/>
    </location>
</feature>
<comment type="similarity">
    <text evidence="2 9">Belongs to the major facilitator superfamily. Sugar transporter (TC 2.A.1.1) family.</text>
</comment>
<evidence type="ECO:0000256" key="3">
    <source>
        <dbReference type="ARBA" id="ARBA00022448"/>
    </source>
</evidence>
<dbReference type="FunFam" id="1.20.1250.20:FF:000026">
    <property type="entry name" value="MFS quinate transporter QutD"/>
    <property type="match status" value="1"/>
</dbReference>
<protein>
    <recommendedName>
        <fullName evidence="8">Quinate transporter</fullName>
    </recommendedName>
</protein>
<evidence type="ECO:0000256" key="5">
    <source>
        <dbReference type="ARBA" id="ARBA00022911"/>
    </source>
</evidence>
<keyword evidence="6 10" id="KW-1133">Transmembrane helix</keyword>
<dbReference type="InterPro" id="IPR020846">
    <property type="entry name" value="MFS_dom"/>
</dbReference>
<dbReference type="InterPro" id="IPR005828">
    <property type="entry name" value="MFS_sugar_transport-like"/>
</dbReference>
<dbReference type="PANTHER" id="PTHR48022:SF34">
    <property type="entry name" value="MAJOR FACILITATOR SUPERFAMILY (MFS) PROFILE DOMAIN-CONTAINING PROTEIN-RELATED"/>
    <property type="match status" value="1"/>
</dbReference>
<dbReference type="GO" id="GO:0016020">
    <property type="term" value="C:membrane"/>
    <property type="evidence" value="ECO:0007669"/>
    <property type="project" value="UniProtKB-SubCell"/>
</dbReference>